<keyword evidence="3" id="KW-0963">Cytoplasm</keyword>
<evidence type="ECO:0000259" key="14">
    <source>
        <dbReference type="Pfam" id="PF13847"/>
    </source>
</evidence>
<keyword evidence="9" id="KW-0862">Zinc</keyword>
<protein>
    <recommendedName>
        <fullName evidence="2">type I protein arginine methyltransferase</fullName>
        <ecNumber evidence="2">2.1.1.319</ecNumber>
    </recommendedName>
</protein>
<name>A0A9N9RIL0_9DIPT</name>
<dbReference type="PANTHER" id="PTHR11006:SF53">
    <property type="entry name" value="PROTEIN ARGININE N-METHYLTRANSFERASE 3"/>
    <property type="match status" value="1"/>
</dbReference>
<comment type="subcellular location">
    <subcellularLocation>
        <location evidence="1">Cytoplasm</location>
        <location evidence="1">Cytosol</location>
    </subcellularLocation>
</comment>
<evidence type="ECO:0000256" key="13">
    <source>
        <dbReference type="SAM" id="MobiDB-lite"/>
    </source>
</evidence>
<dbReference type="SUPFAM" id="SSF53335">
    <property type="entry name" value="S-adenosyl-L-methionine-dependent methyltransferases"/>
    <property type="match status" value="1"/>
</dbReference>
<sequence length="516" mass="59590">MASDDDDLPELINEDNADISDDSDEEKWQEIKDDRDEEVPTTCLFCDSQFSSIEKAIPHLDQVHQFDLRSLKAKYSMDFYSYIRLVNFIRSNKIMNPKDLVSTDSSPLWLDEKYMKPAADYESWLSYDFDELEISEATSQTDKVIKDLRDELKIKDQMLQQALEDMTLMKESYKRLMGKEESTSSTQKKKNQGSGVASVSLESDSSYFESYSHFSIHHSMLSDTVRTESYRDAILKNSEAFKDKDVLDIGCGTSILSLFASQSGAKHVYAVDQSDIIYHAMEIAQINNFNNVKFLKGRLEDIEMPFEKVDIIISEWMGYFLFFEGMLDSIIYGRNNYLKEGGLILPNRCNVSIVGYGCEDRYNNFIKFFDNVYGYNMKCILKDILREAHVEKCHDEFVLTKPNIICELDINTCDLSYSNFTYDFSLDVTKDSKMTSIVGYFDTFFDLPQEKVSFSTSPAATPTHWQQAVFYLDEPVDVKVGDVVTGKFICQRDRKDLRSLNVEIRVFGKVFKYDLN</sequence>
<keyword evidence="7" id="KW-0479">Metal-binding</keyword>
<dbReference type="InterPro" id="IPR025799">
    <property type="entry name" value="Arg_MeTrfase"/>
</dbReference>
<dbReference type="GO" id="GO:0005634">
    <property type="term" value="C:nucleus"/>
    <property type="evidence" value="ECO:0007669"/>
    <property type="project" value="TreeGrafter"/>
</dbReference>
<dbReference type="OrthoDB" id="7848332at2759"/>
<feature type="domain" description="Protein arginine N-methyltransferase" evidence="16">
    <location>
        <begin position="358"/>
        <end position="505"/>
    </location>
</feature>
<gene>
    <name evidence="17" type="ORF">CHIRRI_LOCUS573</name>
</gene>
<comment type="catalytic activity">
    <reaction evidence="10">
        <text>L-arginyl-[protein] + 2 S-adenosyl-L-methionine = N(omega),N(omega)-dimethyl-L-arginyl-[protein] + 2 S-adenosyl-L-homocysteine + 2 H(+)</text>
        <dbReference type="Rhea" id="RHEA:48096"/>
        <dbReference type="Rhea" id="RHEA-COMP:10532"/>
        <dbReference type="Rhea" id="RHEA-COMP:11991"/>
        <dbReference type="ChEBI" id="CHEBI:15378"/>
        <dbReference type="ChEBI" id="CHEBI:29965"/>
        <dbReference type="ChEBI" id="CHEBI:57856"/>
        <dbReference type="ChEBI" id="CHEBI:59789"/>
        <dbReference type="ChEBI" id="CHEBI:61897"/>
        <dbReference type="EC" id="2.1.1.319"/>
    </reaction>
    <physiologicalReaction direction="left-to-right" evidence="10">
        <dbReference type="Rhea" id="RHEA:48097"/>
    </physiologicalReaction>
</comment>
<evidence type="ECO:0000259" key="16">
    <source>
        <dbReference type="Pfam" id="PF22528"/>
    </source>
</evidence>
<dbReference type="FunFam" id="3.40.50.150:FF:000003">
    <property type="entry name" value="Blast:Protein arginine N-methyltransferase 1"/>
    <property type="match status" value="1"/>
</dbReference>
<evidence type="ECO:0000256" key="3">
    <source>
        <dbReference type="ARBA" id="ARBA00022490"/>
    </source>
</evidence>
<dbReference type="InterPro" id="IPR029063">
    <property type="entry name" value="SAM-dependent_MTases_sf"/>
</dbReference>
<accession>A0A9N9RIL0</accession>
<reference evidence="17" key="2">
    <citation type="submission" date="2022-10" db="EMBL/GenBank/DDBJ databases">
        <authorList>
            <consortium name="ENA_rothamsted_submissions"/>
            <consortium name="culmorum"/>
            <person name="King R."/>
        </authorList>
    </citation>
    <scope>NUCLEOTIDE SEQUENCE</scope>
</reference>
<dbReference type="AlphaFoldDB" id="A0A9N9RIL0"/>
<dbReference type="Pfam" id="PF13847">
    <property type="entry name" value="Methyltransf_31"/>
    <property type="match status" value="1"/>
</dbReference>
<dbReference type="EMBL" id="OU895877">
    <property type="protein sequence ID" value="CAG9797575.1"/>
    <property type="molecule type" value="Genomic_DNA"/>
</dbReference>
<dbReference type="InterPro" id="IPR049482">
    <property type="entry name" value="ANM3-like_C2H2_Zf"/>
</dbReference>
<evidence type="ECO:0000256" key="9">
    <source>
        <dbReference type="ARBA" id="ARBA00022833"/>
    </source>
</evidence>
<evidence type="ECO:0000256" key="2">
    <source>
        <dbReference type="ARBA" id="ARBA00011925"/>
    </source>
</evidence>
<keyword evidence="8" id="KW-0863">Zinc-finger</keyword>
<dbReference type="Pfam" id="PF22528">
    <property type="entry name" value="PRMT_C"/>
    <property type="match status" value="1"/>
</dbReference>
<organism evidence="17 18">
    <name type="scientific">Chironomus riparius</name>
    <dbReference type="NCBI Taxonomy" id="315576"/>
    <lineage>
        <taxon>Eukaryota</taxon>
        <taxon>Metazoa</taxon>
        <taxon>Ecdysozoa</taxon>
        <taxon>Arthropoda</taxon>
        <taxon>Hexapoda</taxon>
        <taxon>Insecta</taxon>
        <taxon>Pterygota</taxon>
        <taxon>Neoptera</taxon>
        <taxon>Endopterygota</taxon>
        <taxon>Diptera</taxon>
        <taxon>Nematocera</taxon>
        <taxon>Chironomoidea</taxon>
        <taxon>Chironomidae</taxon>
        <taxon>Chironominae</taxon>
        <taxon>Chironomus</taxon>
    </lineage>
</organism>
<evidence type="ECO:0000256" key="12">
    <source>
        <dbReference type="PROSITE-ProRule" id="PRU01015"/>
    </source>
</evidence>
<evidence type="ECO:0000256" key="8">
    <source>
        <dbReference type="ARBA" id="ARBA00022771"/>
    </source>
</evidence>
<feature type="domain" description="Methyltransferase" evidence="14">
    <location>
        <begin position="242"/>
        <end position="350"/>
    </location>
</feature>
<dbReference type="GO" id="GO:0005829">
    <property type="term" value="C:cytosol"/>
    <property type="evidence" value="ECO:0007669"/>
    <property type="project" value="UniProtKB-SubCell"/>
</dbReference>
<feature type="domain" description="Protein arginine N-methyltransferase 3-like C2H2 zinc finger" evidence="15">
    <location>
        <begin position="72"/>
        <end position="117"/>
    </location>
</feature>
<keyword evidence="18" id="KW-1185">Reference proteome</keyword>
<feature type="compositionally biased region" description="Acidic residues" evidence="13">
    <location>
        <begin position="1"/>
        <end position="25"/>
    </location>
</feature>
<dbReference type="SUPFAM" id="SSF57667">
    <property type="entry name" value="beta-beta-alpha zinc fingers"/>
    <property type="match status" value="1"/>
</dbReference>
<dbReference type="Proteomes" id="UP001153620">
    <property type="component" value="Chromosome 1"/>
</dbReference>
<comment type="catalytic activity">
    <reaction evidence="11">
        <text>L-arginyl-[protein] + S-adenosyl-L-methionine = N(omega)-methyl-L-arginyl-[protein] + S-adenosyl-L-homocysteine + H(+)</text>
        <dbReference type="Rhea" id="RHEA:48100"/>
        <dbReference type="Rhea" id="RHEA-COMP:10532"/>
        <dbReference type="Rhea" id="RHEA-COMP:11990"/>
        <dbReference type="ChEBI" id="CHEBI:15378"/>
        <dbReference type="ChEBI" id="CHEBI:29965"/>
        <dbReference type="ChEBI" id="CHEBI:57856"/>
        <dbReference type="ChEBI" id="CHEBI:59789"/>
        <dbReference type="ChEBI" id="CHEBI:65280"/>
    </reaction>
    <physiologicalReaction direction="left-to-right" evidence="11">
        <dbReference type="Rhea" id="RHEA:48101"/>
    </physiologicalReaction>
</comment>
<evidence type="ECO:0000256" key="5">
    <source>
        <dbReference type="ARBA" id="ARBA00022679"/>
    </source>
</evidence>
<evidence type="ECO:0000256" key="4">
    <source>
        <dbReference type="ARBA" id="ARBA00022603"/>
    </source>
</evidence>
<evidence type="ECO:0000259" key="15">
    <source>
        <dbReference type="Pfam" id="PF21137"/>
    </source>
</evidence>
<reference evidence="17" key="1">
    <citation type="submission" date="2022-01" db="EMBL/GenBank/DDBJ databases">
        <authorList>
            <person name="King R."/>
        </authorList>
    </citation>
    <scope>NUCLEOTIDE SEQUENCE</scope>
</reference>
<dbReference type="InterPro" id="IPR055135">
    <property type="entry name" value="PRMT_dom"/>
</dbReference>
<keyword evidence="5 12" id="KW-0808">Transferase</keyword>
<proteinExistence type="predicted"/>
<dbReference type="InterPro" id="IPR036236">
    <property type="entry name" value="Znf_C2H2_sf"/>
</dbReference>
<keyword evidence="4 12" id="KW-0489">Methyltransferase</keyword>
<evidence type="ECO:0000256" key="7">
    <source>
        <dbReference type="ARBA" id="ARBA00022723"/>
    </source>
</evidence>
<dbReference type="GO" id="GO:0042054">
    <property type="term" value="F:histone methyltransferase activity"/>
    <property type="evidence" value="ECO:0007669"/>
    <property type="project" value="TreeGrafter"/>
</dbReference>
<dbReference type="GO" id="GO:0032259">
    <property type="term" value="P:methylation"/>
    <property type="evidence" value="ECO:0007669"/>
    <property type="project" value="UniProtKB-KW"/>
</dbReference>
<evidence type="ECO:0000256" key="1">
    <source>
        <dbReference type="ARBA" id="ARBA00004514"/>
    </source>
</evidence>
<evidence type="ECO:0000313" key="18">
    <source>
        <dbReference type="Proteomes" id="UP001153620"/>
    </source>
</evidence>
<dbReference type="PANTHER" id="PTHR11006">
    <property type="entry name" value="PROTEIN ARGININE N-METHYLTRANSFERASE"/>
    <property type="match status" value="1"/>
</dbReference>
<dbReference type="Gene3D" id="3.40.50.150">
    <property type="entry name" value="Vaccinia Virus protein VP39"/>
    <property type="match status" value="1"/>
</dbReference>
<evidence type="ECO:0000313" key="17">
    <source>
        <dbReference type="EMBL" id="CAG9797575.1"/>
    </source>
</evidence>
<dbReference type="EC" id="2.1.1.319" evidence="2"/>
<evidence type="ECO:0000256" key="11">
    <source>
        <dbReference type="ARBA" id="ARBA00049303"/>
    </source>
</evidence>
<evidence type="ECO:0000256" key="6">
    <source>
        <dbReference type="ARBA" id="ARBA00022691"/>
    </source>
</evidence>
<dbReference type="Gene3D" id="2.70.160.11">
    <property type="entry name" value="Hnrnp arginine n-methyltransferase1"/>
    <property type="match status" value="1"/>
</dbReference>
<dbReference type="PROSITE" id="PS51678">
    <property type="entry name" value="SAM_MT_PRMT"/>
    <property type="match status" value="1"/>
</dbReference>
<keyword evidence="6 12" id="KW-0949">S-adenosyl-L-methionine</keyword>
<feature type="region of interest" description="Disordered" evidence="13">
    <location>
        <begin position="1"/>
        <end position="35"/>
    </location>
</feature>
<dbReference type="GO" id="GO:0035242">
    <property type="term" value="F:protein-arginine omega-N asymmetric methyltransferase activity"/>
    <property type="evidence" value="ECO:0007669"/>
    <property type="project" value="UniProtKB-EC"/>
</dbReference>
<dbReference type="InterPro" id="IPR025714">
    <property type="entry name" value="Methyltranfer_dom"/>
</dbReference>
<dbReference type="Pfam" id="PF21137">
    <property type="entry name" value="ANM3_C2H2_Zf"/>
    <property type="match status" value="1"/>
</dbReference>
<evidence type="ECO:0000256" key="10">
    <source>
        <dbReference type="ARBA" id="ARBA00047384"/>
    </source>
</evidence>
<dbReference type="CDD" id="cd02440">
    <property type="entry name" value="AdoMet_MTases"/>
    <property type="match status" value="1"/>
</dbReference>
<dbReference type="GO" id="GO:0008270">
    <property type="term" value="F:zinc ion binding"/>
    <property type="evidence" value="ECO:0007669"/>
    <property type="project" value="UniProtKB-KW"/>
</dbReference>